<dbReference type="Pfam" id="PF20431">
    <property type="entry name" value="E_motif"/>
    <property type="match status" value="1"/>
</dbReference>
<dbReference type="InterPro" id="IPR011990">
    <property type="entry name" value="TPR-like_helical_dom_sf"/>
</dbReference>
<name>A0ABD1LBJ0_9FABA</name>
<comment type="caution">
    <text evidence="3">The sequence shown here is derived from an EMBL/GenBank/DDBJ whole genome shotgun (WGS) entry which is preliminary data.</text>
</comment>
<sequence length="669" mass="75418">MKKALLVIFISLCSTPKRQWQYRLEHHKALSSTSVSTNRTKWNSKTNMVITHPTLVVMESCSSMHQLRQIQARMTLTGLISHTFPLSRLLAFCALADAGDLRHALRLFRRVPHPNTFMWNTMIRAHLNARIPTTAFSFFLLMLRRHVPFDSKTFLFALKACEPFSGPSLGESVHCLVRKTGFDSEVLARNGLVRFYAERGWLKHARQVFDEMYVKDVVTWTIMIDGYAGYEFSDEALELFGLMLAGDVEPNEVTLIAVLSACSQKGDLVMGKRVHEIMERKNVRCLSLLNALLDMYVKCGNLMAARELFDGMETRDVFSWTSMVNGHAKCGDLESAREFFDQTPRKNVVCWSAMIAGYSQNEKPGESLKLFHEMIGEGFVPVEHTLVSMLSACGQLSCLSLGCWIHQYFVDGKRMPLSVTLANAIIDMYAKCGGIDAAAEVFSAMLERNVVSWNSMIAGYAANGQAKQAVEVFDQMRNMGFQPDDITFVSLLTACSHGGLVSEGREYFDTMERNYGVKPKRVHYACMVDLLGRTGLLEEAYKLITNMPMQPCEAAWGSLLNACRIHSNVELAKLSALNLLCLDAKDSGIYVLLANICANERKWGDVRKVRNLMREKGVKKIPGHSLIEINGEFKEFLVADESHPQSMEIYKVLEEIFLLSKLEDFDCEL</sequence>
<keyword evidence="4" id="KW-1185">Reference proteome</keyword>
<gene>
    <name evidence="3" type="ORF">Fmac_029866</name>
</gene>
<dbReference type="Pfam" id="PF13041">
    <property type="entry name" value="PPR_2"/>
    <property type="match status" value="3"/>
</dbReference>
<dbReference type="InterPro" id="IPR046960">
    <property type="entry name" value="PPR_At4g14850-like_plant"/>
</dbReference>
<protein>
    <submittedName>
        <fullName evidence="3">Uncharacterized protein</fullName>
    </submittedName>
</protein>
<dbReference type="GO" id="GO:0016070">
    <property type="term" value="P:RNA metabolic process"/>
    <property type="evidence" value="ECO:0007669"/>
    <property type="project" value="UniProtKB-ARBA"/>
</dbReference>
<dbReference type="Proteomes" id="UP001603857">
    <property type="component" value="Unassembled WGS sequence"/>
</dbReference>
<evidence type="ECO:0000313" key="3">
    <source>
        <dbReference type="EMBL" id="KAL2320897.1"/>
    </source>
</evidence>
<dbReference type="InterPro" id="IPR046848">
    <property type="entry name" value="E_motif"/>
</dbReference>
<feature type="repeat" description="PPR" evidence="2">
    <location>
        <begin position="316"/>
        <end position="346"/>
    </location>
</feature>
<dbReference type="EMBL" id="JBGMDY010000010">
    <property type="protein sequence ID" value="KAL2320897.1"/>
    <property type="molecule type" value="Genomic_DNA"/>
</dbReference>
<feature type="repeat" description="PPR" evidence="2">
    <location>
        <begin position="216"/>
        <end position="250"/>
    </location>
</feature>
<dbReference type="Pfam" id="PF01535">
    <property type="entry name" value="PPR"/>
    <property type="match status" value="4"/>
</dbReference>
<dbReference type="FunFam" id="1.25.40.10:FF:000184">
    <property type="entry name" value="Pentatricopeptide repeat-containing protein, chloroplastic"/>
    <property type="match status" value="1"/>
</dbReference>
<dbReference type="PROSITE" id="PS51375">
    <property type="entry name" value="PPR"/>
    <property type="match status" value="4"/>
</dbReference>
<evidence type="ECO:0000256" key="1">
    <source>
        <dbReference type="ARBA" id="ARBA00022737"/>
    </source>
</evidence>
<keyword evidence="1" id="KW-0677">Repeat</keyword>
<reference evidence="3 4" key="1">
    <citation type="submission" date="2024-08" db="EMBL/GenBank/DDBJ databases">
        <title>Insights into the chromosomal genome structure of Flemingia macrophylla.</title>
        <authorList>
            <person name="Ding Y."/>
            <person name="Zhao Y."/>
            <person name="Bi W."/>
            <person name="Wu M."/>
            <person name="Zhao G."/>
            <person name="Gong Y."/>
            <person name="Li W."/>
            <person name="Zhang P."/>
        </authorList>
    </citation>
    <scope>NUCLEOTIDE SEQUENCE [LARGE SCALE GENOMIC DNA]</scope>
    <source>
        <strain evidence="3">DYQJB</strain>
        <tissue evidence="3">Leaf</tissue>
    </source>
</reference>
<organism evidence="3 4">
    <name type="scientific">Flemingia macrophylla</name>
    <dbReference type="NCBI Taxonomy" id="520843"/>
    <lineage>
        <taxon>Eukaryota</taxon>
        <taxon>Viridiplantae</taxon>
        <taxon>Streptophyta</taxon>
        <taxon>Embryophyta</taxon>
        <taxon>Tracheophyta</taxon>
        <taxon>Spermatophyta</taxon>
        <taxon>Magnoliopsida</taxon>
        <taxon>eudicotyledons</taxon>
        <taxon>Gunneridae</taxon>
        <taxon>Pentapetalae</taxon>
        <taxon>rosids</taxon>
        <taxon>fabids</taxon>
        <taxon>Fabales</taxon>
        <taxon>Fabaceae</taxon>
        <taxon>Papilionoideae</taxon>
        <taxon>50 kb inversion clade</taxon>
        <taxon>NPAAA clade</taxon>
        <taxon>indigoferoid/millettioid clade</taxon>
        <taxon>Phaseoleae</taxon>
        <taxon>Flemingia</taxon>
    </lineage>
</organism>
<evidence type="ECO:0000256" key="2">
    <source>
        <dbReference type="PROSITE-ProRule" id="PRU00708"/>
    </source>
</evidence>
<dbReference type="AlphaFoldDB" id="A0ABD1LBJ0"/>
<dbReference type="FunFam" id="1.25.40.10:FF:000344">
    <property type="entry name" value="Pentatricopeptide repeat-containing protein"/>
    <property type="match status" value="1"/>
</dbReference>
<dbReference type="PANTHER" id="PTHR47926">
    <property type="entry name" value="PENTATRICOPEPTIDE REPEAT-CONTAINING PROTEIN"/>
    <property type="match status" value="1"/>
</dbReference>
<feature type="repeat" description="PPR" evidence="2">
    <location>
        <begin position="347"/>
        <end position="381"/>
    </location>
</feature>
<accession>A0ABD1LBJ0</accession>
<dbReference type="FunFam" id="1.25.40.10:FF:000348">
    <property type="entry name" value="Pentatricopeptide repeat-containing protein chloroplastic"/>
    <property type="match status" value="1"/>
</dbReference>
<dbReference type="PANTHER" id="PTHR47926:SF387">
    <property type="entry name" value="PENTATRICOPEPTIDE REPEAT-CONTAINING PROTEIN"/>
    <property type="match status" value="1"/>
</dbReference>
<dbReference type="Gene3D" id="1.25.40.10">
    <property type="entry name" value="Tetratricopeptide repeat domain"/>
    <property type="match status" value="4"/>
</dbReference>
<proteinExistence type="predicted"/>
<evidence type="ECO:0000313" key="4">
    <source>
        <dbReference type="Proteomes" id="UP001603857"/>
    </source>
</evidence>
<dbReference type="NCBIfam" id="TIGR00756">
    <property type="entry name" value="PPR"/>
    <property type="match status" value="5"/>
</dbReference>
<dbReference type="SUPFAM" id="SSF48452">
    <property type="entry name" value="TPR-like"/>
    <property type="match status" value="1"/>
</dbReference>
<feature type="repeat" description="PPR" evidence="2">
    <location>
        <begin position="449"/>
        <end position="483"/>
    </location>
</feature>
<dbReference type="InterPro" id="IPR002885">
    <property type="entry name" value="PPR_rpt"/>
</dbReference>